<comment type="caution">
    <text evidence="4">The sequence shown here is derived from an EMBL/GenBank/DDBJ whole genome shotgun (WGS) entry which is preliminary data.</text>
</comment>
<dbReference type="Pfam" id="PF05593">
    <property type="entry name" value="RHS_repeat"/>
    <property type="match status" value="16"/>
</dbReference>
<proteinExistence type="predicted"/>
<keyword evidence="2" id="KW-1133">Transmembrane helix</keyword>
<evidence type="ECO:0000313" key="4">
    <source>
        <dbReference type="EMBL" id="MEY2251485.1"/>
    </source>
</evidence>
<dbReference type="InterPro" id="IPR006530">
    <property type="entry name" value="YD"/>
</dbReference>
<protein>
    <recommendedName>
        <fullName evidence="3">LysM domain-containing protein</fullName>
    </recommendedName>
</protein>
<name>A0ABV4B278_9BURK</name>
<keyword evidence="2" id="KW-0472">Membrane</keyword>
<keyword evidence="2" id="KW-0812">Transmembrane</keyword>
<dbReference type="Gene3D" id="2.180.10.10">
    <property type="entry name" value="RHS repeat-associated core"/>
    <property type="match status" value="10"/>
</dbReference>
<feature type="compositionally biased region" description="Polar residues" evidence="1">
    <location>
        <begin position="1605"/>
        <end position="1615"/>
    </location>
</feature>
<dbReference type="InterPro" id="IPR031325">
    <property type="entry name" value="RHS_repeat"/>
</dbReference>
<gene>
    <name evidence="4" type="ORF">AB7A72_10760</name>
</gene>
<dbReference type="RefSeq" id="WP_369459927.1">
    <property type="nucleotide sequence ID" value="NZ_JBGBDC010000004.1"/>
</dbReference>
<dbReference type="SUPFAM" id="SSF101908">
    <property type="entry name" value="Putative isomerase YbhE"/>
    <property type="match status" value="1"/>
</dbReference>
<accession>A0ABV4B278</accession>
<evidence type="ECO:0000259" key="3">
    <source>
        <dbReference type="PROSITE" id="PS51782"/>
    </source>
</evidence>
<evidence type="ECO:0000256" key="2">
    <source>
        <dbReference type="SAM" id="Phobius"/>
    </source>
</evidence>
<dbReference type="Gene3D" id="3.10.350.10">
    <property type="entry name" value="LysM domain"/>
    <property type="match status" value="1"/>
</dbReference>
<dbReference type="Proteomes" id="UP001562178">
    <property type="component" value="Unassembled WGS sequence"/>
</dbReference>
<dbReference type="EMBL" id="JBGBDC010000004">
    <property type="protein sequence ID" value="MEY2251485.1"/>
    <property type="molecule type" value="Genomic_DNA"/>
</dbReference>
<feature type="region of interest" description="Disordered" evidence="1">
    <location>
        <begin position="1605"/>
        <end position="1625"/>
    </location>
</feature>
<dbReference type="SMART" id="SM00257">
    <property type="entry name" value="LysM"/>
    <property type="match status" value="1"/>
</dbReference>
<dbReference type="PANTHER" id="PTHR32305:SF15">
    <property type="entry name" value="PROTEIN RHSA-RELATED"/>
    <property type="match status" value="1"/>
</dbReference>
<feature type="transmembrane region" description="Helical" evidence="2">
    <location>
        <begin position="4510"/>
        <end position="4531"/>
    </location>
</feature>
<keyword evidence="5" id="KW-1185">Reference proteome</keyword>
<sequence length="5129" mass="549164">MLNAELQKINAIAGAHMVANVSGNSLGLGSTSYTTLGRDGTLGNAALGRGGEGAYVNLSNGNLVLQRRDEYVAGLGQGAEFVRTYNSQGLMNDAWSFGMQRKGLQVLPGATPETTTLVRTDEDGAQTRYTWDAASSRYVNTDGAGAYDSVQKSGGDWIWTDGETQATERYDLIGLLRSSSDTSGNKLTFAYNSQLQLTSVTTASGEVTNYEYSGLLLAKVRVQSNTGALITRTYYEYDTLNRLTAVTVDISPENNSISDGKTYRTTYAYELSSQRISSVINENDGSRIDIQYRMVGNKYCVASIFDGNTTKLYNYDSTALRTTVSDLLGVSDVYSYDAAGQLTQVRSGVRSDRPEGLTVQNYKYDPQGNLISVMDANGHGTSMLYDGRGNQIKNTDALGNGVERTYSDKNQILSETYYGVGGVSVGTVRYVYEADARSKLRFLISAEGRVIEYRYDARGQLTTTVSYSSGKYSLGGLGSNEVPSQAQMQSWSLMQDLTRTQRTDITYDFRGQRSTVTDYDAVNAVGNGVGSHVTKYIYSQAGELLQTIEPDTNSVTQYVYDGVGRLIATTRPSSDGLSVNKTTSLSSVVAYPWGDKDYTTEVTYVNGTRTVLRYSAGYLKYTNVYSSDLQSNSNTAYQYNIHGLLTSAYDTTGVGGRVERRWIYDDADQKIADILPDGSVTQYIYNANGLLVKTVAYANRLAQSGLDPTAAKIQDLASANDSVSWRIYDDAHRPVIEVDGQGYVTKTDYDSQSRVISVRKFATAINTADLSINTSIAEATPVASDQDRITQTIYDRDGLVLAVIDSDGYMQESRYNAAGQLIGVTRYSNRVVGFSQGNFEAQIAAARQSFSLATIRPLSGSSDAASSLLYNARGQVVASVDAEGYLTENSYDANGNLAQTIRYSNSIGAGTDISAATLAAIRPSASVQDQKITRQWDALNRLSQETAADGSVAKYSYDSMGNLVKTERASGTAESRFTTKRYDPLGRLAGELSSEGGSLLAQINAATPAQIEDIWARYGTVYTYDSSSRRTSSVDASGNRTLYFYDNADRLTHTVNALGEVTEQRYNGQGQLIGTVQYAGRISATSLAELAPVKGTHSYNTKIISLVTALVDTAKDQVTTYAYNSTGTLAQTLDALGFKRNYFYNAFRELIGTSETASSGAVTTTSTSYDRRGLAISTTRDASGLALKTTAEYDAFGRQISSTDAEGKVRSQTYDRLGRTITTTDALQAVQRTSYDAFDRVLTQTDALGHVTSYSYDTAARTVNITTPDGYTLSTVSNRHGQKLLVTDARGVRTAYAYDANGNLLSVTTQQDGAQAITNITNTYDKSGRLVRTVDANGANTEITYDAANRIISRTLKGLSGPQLGGTVGKDMVTTYTYDGIGRQLTVTDPNGVVTQMRYDAKGQLVARAVDPTGLNLVTTYAYDAQGHTVSITSPGGTVTTYSYDGAGRRTREQIDPDGLNLTRSYTYDKNDRVKSVTDANGNVTWYGYDAQGRGTFVVNGAGEVQETVYDAAGRIARVTQYKQSISTVGLGDLASVGPAASGVDGRVRQRLVPGSGDATEYRIYSDDGWLTQTINALGESTTYVRDGAGNVIAQRNYANRVNTSTAAQWSSESGPTPAPDNARDQQSIFAYDLMGRMSYSTDGNGAATRFEYDRNGNLLKKTSYAQPINAAVGWSESNFATALAAQQTDPQNIVQRYTYDTANRLLNSIDGTGAVTSNVYDRNGNVVRVIRYAQALTGTATTPSASTRDMVQDRAYDNAGRLVYTVDAAGSVTRMAYDGNGNVVRQVQYAVTVTPPSSSSTQGAYTSSSLLAALASTENNADNRSTLRSYDAANRQVFVIDAEGGVTETAYAARSITTTRYAANVYADNWAVPVTPDAVRSQVWAQSGRDRVDVQRFDAAGRLTLSIDAEGYATRTTYDGLGQRVKTVVYAQAMAAGANEPVTSVGRDRETSYQYDRAGRLIITTDALQGREAYGYDGLGNRISFTNKAGSTWTYEYDKAGRMSAETQPDMVINRMTYDAWGRLTARTEASNRAEARTTRYEYDAAGRQVKTIFAAVGVYNEAVGNLTGNDATGYNPRAETTVSLFSETRYDALGNAIAGRDTAGNWSYKSYDNMGRVRYEVDAEGYVTGYARNQWGEVLTLTRYAERPTLSVAAGGNLAHATITQALASKNHTADRDILTSYDRNGRATKVQQPLVYNYDGQSGEEGLARKTTLNQYDAFGNLIATLDSLRNGQWATTSHAYDRLGQRVATTDALGYLTTMAYDATGSLTRRVEYSRQVPVGTAANAGLGDRIFDYQYDQLGRTTAQIRRAVSYSVYNGATTTATALTDQTKDLTTSYQYDALGNLTATIDATGGTTLSYYDALGRVIATVAPGTNTGAGAGGANNGAATRAAVTEYVRDALGNVTSTVQRANGDLIAAGTKLVQSATASADDHTTSNVYDALGRVSRTIDALGVVHNYSYDAMGRVAKQWQKVTINNDDRTQTTQTLLTAYAYDKLGHRSNVYTLKQNDLSTRNLTLVDSATEYNAFGEATVRSVKSGGVALAGGNEISEYDNAGRVWRSTAGDGVYKIMAYDQQGNQTVQLVGNGATSLAGIANAQTAITLQTLQPGEFRRTDMRYDALGHLTQTLAPERATGEASFISTREGTILATISQVEVLTQPVPLQPGAPVRINQVDLVWRSLKNLGSGDVRISLTYRSQAYEPPNTTGNDTDPNPLSPKSGLVKSIIVNAEQATDGYAFKWQSDRNVYGIEAVEAIKVEKLDLFGNWTTVYDVGAAAKQTTTLNWSEVASPGFVWSEPGPGRIPVYRLNKTLLDTHFFTARAPERDSLFNQGWLDEGVAFYISAAPATGLVPLYRLFNVGTNRCYYTSNAQDRANKLAAGWEDHGVEGYVGNSANAQPTGMTKLHVLQRNTTTGTAPDANAPDALYTVSPSDRNLLVGVTTPDNAARARPVTLYARENGLKIEVAYPLDIVSDTVLEWRPANSGAAWSRVPTSAQSTFGTAHQFDISKLNLAAGTYEYRVRQEKPGPTSSISQDVGSGVFSIKATSGASDPIPKLQGVAMGIASIDNNPWRVVSWPVPAPGSNVTFRYRLVNTTDWIVRTVGNGVFTEGDGRTTGMGAGRQGIALTMPAGTYEYEVIAAIGTNGSVQHAQGRLTVPSEVGAASVTSPQATVNPVNVTPPVTINNNGVTNTGIVGYVWTTPAAGRVALRRYLLPQSGNNHITTADPNVIAFFENSIASQQANGGVVTVVREGIVGYVQTSSNANNARLYQYSYSGDGATYRLSASTSRIGSYTALNSQPPASYSYTRGTWYQNSFQFDGYISTIPQEGTVPLYEVYNPKHISGAATIGDYMTSANAAEMSNSVNLNTTNLATATIAGIRVTPANLNGGNFPTLAWPAPEAGARTTVTASPAVPEFSSPIYVFKNGTSPEGHVVQYPSGVGQGIALHTLQPGATYTFEITIEYPATAQRSAYIARSTQRITVPAEGMKSVANTPVVNVTTTRANINYGSYPVLGWQAPAGMRTTVIATPAVPEFAVPLYVFKSGFVDGHLVQFPQGVNQGIALHTLKPGTSYIFEIIIENPTLAGMGASPTRSIVRIDVPASGMQSAGIVDTTLQYQAPTTIKLTSGVAPSARAAVAMQYDRWGNVIAVDDPRNAVTGQTWRTTYKYNAADQLIEQVRPQENTEGASTTLVRYDELGRQLAVRDGVGNWNITLHDAAGHLTSELHADGGRIDYRYSVFGEKVQSAERFDASRVVTTNYRYDRLSRLVQTDLEQAITATAVSNTAGADASNPSAIASDAENNVTVIRGNQTTLERVEYDEAGRRIRVVNGNSEATRYRYDAAGNLIRSAQETVYDTKGPYPVNPPAMAHVIEYRFDALGQKTWQMDANGTVQTWNWDRFGHLLSNTDQNISTTYQYNLAGQLARTIGQGSNKQNLAYRYDGAGQLIGIEDAAIGQVSTFSYDLAGNRVREKITQKTLQENGLLADVVYQDVRMVYDAQNQLRAVLNGHADVRIDYDTAGNRRRVQTRVRNTVNGTEYANDSTTNYLYDAMNRQTRATENGVVRDYTYDLAGNRTSERTTGSAEIIYTYDDVKRVVRSAQSGALTQNFYYDGAGRLAASESQITGQGGSTREWRYNRYDVLGQTQDSLIVTRDASSGSRKSTASVAYHDANGEIGLGYDAAGNLLGYTQNSNGTVQSTRYDNQHVMGNYVQASATTKQGGARVTLTTNRDANGFVSEISQATTGGSTKQDSAYYRAFVNDSAGNAVYINQGGGQQQIVQTQSGPMQGTVAASRLANPNSGWQGGWVGGALGAGHIQRQIVVQGQVIARYGDAPKLDVSMEGLNATGGTGSQPGSNSTPVTYANTVDVNLTAPGVNRGVGQQGVSLHTAQEGDTLQSIAQTRLGDSRLWYLIADANSLTVTGDAKLQAGQTLRIPSTTLNANRADTFEPWDPAKAIGSQQPNMPIPAAADGGCGGIGKIIMVVVAVVVSIYTAGAASALLSGSTFSTAMTAGSAAFSAGGLAGAGAGAFAIGGAAGSIASQLVGNAIGAQEGFSWKGVALSALGGAATAGMEQIGLGKLVAGNNATMGAAVQAAAANALTQGAAVVMGLQNSFDWKGVAASAVGAGVGKAVGGLLKDADVFVGLDPSLTKLAQGSVSGLAAGTAAALARGGKVAIQQVATDAFGNALGSSLADAIGQQSPTQESFRRTENAQAAAVQGYGPWSDLNYRNGSDIASDDPYYDRMTQQALARLGPEISDTATNAEILAYNLKTQGFGDDWSLDDAALKLNLGSALSGSGLKLGDNPFTYKSKLAYEVDADYSLSTDGLRLSSQVGAPSGWQSMLDGAKGAFNSLFINTGDLLYKAAGYLALSDPSVVYARSQDAKLSAEIAYQAATGMPGLSLPRLSYSTPIGPMAEGLTDFAQLALGGGLKLGVSAAAVLYSSDAQASPLTSLRKLIMPALGDSTQLVRMTNEGVAIVRNGDYAFSQIKLGNSTSFYRNELAKISELDPLVTNFRNAAQEVRDGYSFGRLSQSQKEFIEGARLKYPDQPWIAGYRESAARGSFVDAGIKDMLNKNLIPGGEIYHKMSVGPDLVPRNGVGLKMEITQYTPTLNAIVTHAWRYPNETMPYILYRTR</sequence>
<dbReference type="InterPro" id="IPR043708">
    <property type="entry name" value="DUF5648"/>
</dbReference>
<dbReference type="InterPro" id="IPR018392">
    <property type="entry name" value="LysM"/>
</dbReference>
<dbReference type="PROSITE" id="PS51782">
    <property type="entry name" value="LYSM"/>
    <property type="match status" value="1"/>
</dbReference>
<evidence type="ECO:0000313" key="5">
    <source>
        <dbReference type="Proteomes" id="UP001562178"/>
    </source>
</evidence>
<dbReference type="InterPro" id="IPR050708">
    <property type="entry name" value="T6SS_VgrG/RHS"/>
</dbReference>
<dbReference type="CDD" id="cd00118">
    <property type="entry name" value="LysM"/>
    <property type="match status" value="1"/>
</dbReference>
<reference evidence="4 5" key="1">
    <citation type="journal article" date="2016" name="Int. J. Syst. Evol. Microbiol.">
        <title>Description of Comamonas sediminis sp. nov., isolated from lagoon sediments.</title>
        <authorList>
            <person name="Subhash Y."/>
            <person name="Bang J.J."/>
            <person name="You T.H."/>
            <person name="Lee S.S."/>
        </authorList>
    </citation>
    <scope>NUCLEOTIDE SEQUENCE [LARGE SCALE GENOMIC DNA]</scope>
    <source>
        <strain evidence="4 5">JCM 31169</strain>
    </source>
</reference>
<dbReference type="InterPro" id="IPR036779">
    <property type="entry name" value="LysM_dom_sf"/>
</dbReference>
<evidence type="ECO:0000256" key="1">
    <source>
        <dbReference type="SAM" id="MobiDB-lite"/>
    </source>
</evidence>
<feature type="transmembrane region" description="Helical" evidence="2">
    <location>
        <begin position="4475"/>
        <end position="4498"/>
    </location>
</feature>
<dbReference type="Pfam" id="PF18885">
    <property type="entry name" value="DUF5648"/>
    <property type="match status" value="1"/>
</dbReference>
<organism evidence="4 5">
    <name type="scientific">Comamonas sediminis</name>
    <dbReference type="NCBI Taxonomy" id="1783360"/>
    <lineage>
        <taxon>Bacteria</taxon>
        <taxon>Pseudomonadati</taxon>
        <taxon>Pseudomonadota</taxon>
        <taxon>Betaproteobacteria</taxon>
        <taxon>Burkholderiales</taxon>
        <taxon>Comamonadaceae</taxon>
        <taxon>Comamonas</taxon>
    </lineage>
</organism>
<dbReference type="NCBIfam" id="TIGR01643">
    <property type="entry name" value="YD_repeat_2x"/>
    <property type="match status" value="17"/>
</dbReference>
<dbReference type="PANTHER" id="PTHR32305">
    <property type="match status" value="1"/>
</dbReference>
<feature type="domain" description="LysM" evidence="3">
    <location>
        <begin position="4381"/>
        <end position="4430"/>
    </location>
</feature>